<accession>A0A4C1SGW3</accession>
<gene>
    <name evidence="1" type="ORF">EVAR_61604_1</name>
</gene>
<dbReference type="EMBL" id="BGZK01003352">
    <property type="protein sequence ID" value="GBP00351.1"/>
    <property type="molecule type" value="Genomic_DNA"/>
</dbReference>
<comment type="caution">
    <text evidence="1">The sequence shown here is derived from an EMBL/GenBank/DDBJ whole genome shotgun (WGS) entry which is preliminary data.</text>
</comment>
<protein>
    <submittedName>
        <fullName evidence="1">Uncharacterized protein</fullName>
    </submittedName>
</protein>
<sequence>MFGTRMKTGRVGIARSAIDTHRIRVRNRSPVEATVTRCAYRPGLYLCMLSTRQDYSHTPLKNVKQTSLTSGSQSTTETDAPTLLQFINGVSACTYELHTLYSRRRGHALCVTQHCP</sequence>
<dbReference type="AlphaFoldDB" id="A0A4C1SGW3"/>
<evidence type="ECO:0000313" key="1">
    <source>
        <dbReference type="EMBL" id="GBP00351.1"/>
    </source>
</evidence>
<proteinExistence type="predicted"/>
<keyword evidence="2" id="KW-1185">Reference proteome</keyword>
<reference evidence="1 2" key="1">
    <citation type="journal article" date="2019" name="Commun. Biol.">
        <title>The bagworm genome reveals a unique fibroin gene that provides high tensile strength.</title>
        <authorList>
            <person name="Kono N."/>
            <person name="Nakamura H."/>
            <person name="Ohtoshi R."/>
            <person name="Tomita M."/>
            <person name="Numata K."/>
            <person name="Arakawa K."/>
        </authorList>
    </citation>
    <scope>NUCLEOTIDE SEQUENCE [LARGE SCALE GENOMIC DNA]</scope>
</reference>
<evidence type="ECO:0000313" key="2">
    <source>
        <dbReference type="Proteomes" id="UP000299102"/>
    </source>
</evidence>
<name>A0A4C1SGW3_EUMVA</name>
<organism evidence="1 2">
    <name type="scientific">Eumeta variegata</name>
    <name type="common">Bagworm moth</name>
    <name type="synonym">Eumeta japonica</name>
    <dbReference type="NCBI Taxonomy" id="151549"/>
    <lineage>
        <taxon>Eukaryota</taxon>
        <taxon>Metazoa</taxon>
        <taxon>Ecdysozoa</taxon>
        <taxon>Arthropoda</taxon>
        <taxon>Hexapoda</taxon>
        <taxon>Insecta</taxon>
        <taxon>Pterygota</taxon>
        <taxon>Neoptera</taxon>
        <taxon>Endopterygota</taxon>
        <taxon>Lepidoptera</taxon>
        <taxon>Glossata</taxon>
        <taxon>Ditrysia</taxon>
        <taxon>Tineoidea</taxon>
        <taxon>Psychidae</taxon>
        <taxon>Oiketicinae</taxon>
        <taxon>Eumeta</taxon>
    </lineage>
</organism>
<dbReference type="Proteomes" id="UP000299102">
    <property type="component" value="Unassembled WGS sequence"/>
</dbReference>